<protein>
    <submittedName>
        <fullName evidence="1">Uncharacterized protein</fullName>
    </submittedName>
</protein>
<dbReference type="KEGG" id="hna:Hneap_2288"/>
<keyword evidence="2" id="KW-1185">Reference proteome</keyword>
<dbReference type="Proteomes" id="UP000009102">
    <property type="component" value="Chromosome"/>
</dbReference>
<sequence>MGDLILFDRGYHVLREVTIMSRIRALQERCAQNIEACRLDRRFMRRVSNLYQNLFFTACKACRLWVCILLIQPIAA</sequence>
<organism evidence="1 2">
    <name type="scientific">Halothiobacillus neapolitanus (strain ATCC 23641 / DSM 15147 / CIP 104769 / NCIMB 8539 / c2)</name>
    <name type="common">Thiobacillus neapolitanus</name>
    <dbReference type="NCBI Taxonomy" id="555778"/>
    <lineage>
        <taxon>Bacteria</taxon>
        <taxon>Pseudomonadati</taxon>
        <taxon>Pseudomonadota</taxon>
        <taxon>Gammaproteobacteria</taxon>
        <taxon>Chromatiales</taxon>
        <taxon>Halothiobacillaceae</taxon>
        <taxon>Halothiobacillus</taxon>
    </lineage>
</organism>
<name>D0KWY0_HALNC</name>
<evidence type="ECO:0000313" key="1">
    <source>
        <dbReference type="EMBL" id="ACX97100.1"/>
    </source>
</evidence>
<dbReference type="EMBL" id="CP001801">
    <property type="protein sequence ID" value="ACX97100.1"/>
    <property type="molecule type" value="Genomic_DNA"/>
</dbReference>
<accession>D0KWY0</accession>
<dbReference type="AlphaFoldDB" id="D0KWY0"/>
<gene>
    <name evidence="1" type="ordered locus">Hneap_2288</name>
</gene>
<reference evidence="1 2" key="1">
    <citation type="submission" date="2009-10" db="EMBL/GenBank/DDBJ databases">
        <title>Complete sequence of Halothiobacillus neapolitanus c2.</title>
        <authorList>
            <consortium name="US DOE Joint Genome Institute"/>
            <person name="Lucas S."/>
            <person name="Copeland A."/>
            <person name="Lapidus A."/>
            <person name="Glavina del Rio T."/>
            <person name="Tice H."/>
            <person name="Bruce D."/>
            <person name="Goodwin L."/>
            <person name="Pitluck S."/>
            <person name="Davenport K."/>
            <person name="Brettin T."/>
            <person name="Detter J.C."/>
            <person name="Han C."/>
            <person name="Tapia R."/>
            <person name="Larimer F."/>
            <person name="Land M."/>
            <person name="Hauser L."/>
            <person name="Kyrpides N."/>
            <person name="Mikhailova N."/>
            <person name="Kerfeld C."/>
            <person name="Cannon G."/>
            <person name="Heinhort S."/>
        </authorList>
    </citation>
    <scope>NUCLEOTIDE SEQUENCE [LARGE SCALE GENOMIC DNA]</scope>
    <source>
        <strain evidence="2">ATCC 23641 / c2</strain>
    </source>
</reference>
<proteinExistence type="predicted"/>
<evidence type="ECO:0000313" key="2">
    <source>
        <dbReference type="Proteomes" id="UP000009102"/>
    </source>
</evidence>
<dbReference type="HOGENOM" id="CLU_2649429_0_0_6"/>